<keyword evidence="1" id="KW-0472">Membrane</keyword>
<dbReference type="Pfam" id="PF11750">
    <property type="entry name" value="DUF3307"/>
    <property type="match status" value="1"/>
</dbReference>
<dbReference type="EMBL" id="JAJEKE010000003">
    <property type="protein sequence ID" value="MCQ1528912.1"/>
    <property type="molecule type" value="Genomic_DNA"/>
</dbReference>
<gene>
    <name evidence="2" type="ORF">LJD61_05040</name>
</gene>
<name>A0ABT1NCD1_9FIRM</name>
<keyword evidence="1" id="KW-1133">Transmembrane helix</keyword>
<evidence type="ECO:0000256" key="1">
    <source>
        <dbReference type="SAM" id="Phobius"/>
    </source>
</evidence>
<organism evidence="2 3">
    <name type="scientific">Lutispora saccharofermentans</name>
    <dbReference type="NCBI Taxonomy" id="3024236"/>
    <lineage>
        <taxon>Bacteria</taxon>
        <taxon>Bacillati</taxon>
        <taxon>Bacillota</taxon>
        <taxon>Clostridia</taxon>
        <taxon>Lutisporales</taxon>
        <taxon>Lutisporaceae</taxon>
        <taxon>Lutispora</taxon>
    </lineage>
</organism>
<feature type="transmembrane region" description="Helical" evidence="1">
    <location>
        <begin position="227"/>
        <end position="246"/>
    </location>
</feature>
<dbReference type="Proteomes" id="UP001651880">
    <property type="component" value="Unassembled WGS sequence"/>
</dbReference>
<accession>A0ABT1NCD1</accession>
<keyword evidence="3" id="KW-1185">Reference proteome</keyword>
<feature type="transmembrane region" description="Helical" evidence="1">
    <location>
        <begin position="40"/>
        <end position="57"/>
    </location>
</feature>
<feature type="transmembrane region" description="Helical" evidence="1">
    <location>
        <begin position="178"/>
        <end position="207"/>
    </location>
</feature>
<evidence type="ECO:0000313" key="2">
    <source>
        <dbReference type="EMBL" id="MCQ1528912.1"/>
    </source>
</evidence>
<evidence type="ECO:0000313" key="3">
    <source>
        <dbReference type="Proteomes" id="UP001651880"/>
    </source>
</evidence>
<protein>
    <submittedName>
        <fullName evidence="2">DUF3307 domain-containing protein</fullName>
    </submittedName>
</protein>
<proteinExistence type="predicted"/>
<sequence length="247" mass="28119">MAKVVLTLFLIGHALGDFYLQSSELAIGKDKSFKKLLKHGVIYLFSMMFVIIPVFSLKLLKWTVIISIAHFIVDLVNFFIKKKITIDDKLDALAYSLDQIIHILVIIFTAAIIYFLSEPISYTYCIQYILNRSQIDVMDIFSWMLILLIIIQPFSITIKKLLYRYKPTANNEEGGHLNAGALIGILERCIILLLLSVGQYSSIGFVLTAKSIARYNKIADDPKFSEYYLLGTLLSVMLVIIAYLLIF</sequence>
<comment type="caution">
    <text evidence="2">The sequence shown here is derived from an EMBL/GenBank/DDBJ whole genome shotgun (WGS) entry which is preliminary data.</text>
</comment>
<dbReference type="RefSeq" id="WP_255226436.1">
    <property type="nucleotide sequence ID" value="NZ_JAJEKE010000003.1"/>
</dbReference>
<feature type="transmembrane region" description="Helical" evidence="1">
    <location>
        <begin position="100"/>
        <end position="116"/>
    </location>
</feature>
<feature type="transmembrane region" description="Helical" evidence="1">
    <location>
        <begin position="137"/>
        <end position="158"/>
    </location>
</feature>
<reference evidence="2 3" key="1">
    <citation type="submission" date="2021-10" db="EMBL/GenBank/DDBJ databases">
        <title>Lutispora strain m25 sp. nov., a thermophilic, non-spore-forming bacterium isolated from a lab-scale methanogenic bioreactor digesting anaerobic sludge.</title>
        <authorList>
            <person name="El Houari A."/>
            <person name="Mcdonald J."/>
        </authorList>
    </citation>
    <scope>NUCLEOTIDE SEQUENCE [LARGE SCALE GENOMIC DNA]</scope>
    <source>
        <strain evidence="3">m25</strain>
    </source>
</reference>
<dbReference type="InterPro" id="IPR021737">
    <property type="entry name" value="Phage_phiKZ_Orf197"/>
</dbReference>
<keyword evidence="1" id="KW-0812">Transmembrane</keyword>
<feature type="transmembrane region" description="Helical" evidence="1">
    <location>
        <begin position="62"/>
        <end position="80"/>
    </location>
</feature>